<dbReference type="Pfam" id="PF23578">
    <property type="entry name" value="DGKI"/>
    <property type="match status" value="1"/>
</dbReference>
<feature type="region of interest" description="Disordered" evidence="14">
    <location>
        <begin position="742"/>
        <end position="790"/>
    </location>
</feature>
<keyword evidence="4" id="KW-0479">Metal-binding</keyword>
<dbReference type="CDD" id="cd20855">
    <property type="entry name" value="C1_DGK_typeIV_rpt2"/>
    <property type="match status" value="1"/>
</dbReference>
<dbReference type="Pfam" id="PF00781">
    <property type="entry name" value="DAGK_cat"/>
    <property type="match status" value="1"/>
</dbReference>
<sequence length="964" mass="106382">MKCSACRVVVHAVCAPSLNFTCKTSFRDVGVRQYREQTTTNHHWVHRRSQKGKCANCGKSFQSKLSFTSKEIVAVNCSWCKAAYHNKEACFNVDKIGENCELGTHSSIIVPPSWIVKLPRKGSFKSSLRKSPKRRKSGSGPSTSNTSRRKSRDKEKEKEQKEDQGKFWVVKPIPTATVRPVLVFINPKSGGNQGAKLLQKFQWLLNPRQVFDLTQGGPKMGLELFKRVPNLRVLACGGDGTVGWVLSILDQIGASSPPAVGVLPLGTGNDLARALGWGGGYTDEPIGKILSSIGESETILLDRWQLVVERNPDIQNDDDSGKAKENLPLNVVNNYFSLGVDAHIALEFHEAREAHPEKFNSRLRNKMFYGQMGGKDLVRRKWKDLSEFVTLECDGQDLTPKLKEHRVHAIVFLNIASYGGGTHPWCAGSTTKEPSTEDGLIEVVGLTTYQLPLLQAGGHGTCIAQCSKAKLVTTRTIPMQVDGEACRLLPSIINLSLLNKATMLAKRRNTGQPQQDVAKLERLNLPVMRIKMSDYETYYHDKDRLKKVAELLMSDPLDLDATTDLVSLRNILAKNYNMNTCCFLDSCTAERFFRIDRAQEQLHYVTDVAADVVYILEESSPSRVVPTIETEITASQEPETAHPSPSEERPREKPAMTKADPTSNNDGSSVVKEDESQEGKLAQTKVQEGPTSPKETEIVVGPTTKSANATSQPSVSNLPAGEKNRKVDEEKVDVNVEVKVEEEVRDSQKTINVGTRKKTTEEETRDDDETKQTPKQGGSSSKAITTSNVDRSADQTSFTFISPRDRLFGLSSEVHTFNTGLLEKTSDGILKAAKIGDLPALKELHEKGYSLLSIDTTGQTALHLASRYGHKNIIRYLIACAPPTILDIVDNDKGQTALHKAAQHKKRTICCMLVAGGATLTVKDRHGHTPRQLALIAEDRELAAYLQSKDDNGILPLSTSISHQ</sequence>
<keyword evidence="7" id="KW-0863">Zinc-finger</keyword>
<dbReference type="InterPro" id="IPR002110">
    <property type="entry name" value="Ankyrin_rpt"/>
</dbReference>
<dbReference type="PROSITE" id="PS50297">
    <property type="entry name" value="ANK_REP_REGION"/>
    <property type="match status" value="2"/>
</dbReference>
<dbReference type="GO" id="GO:0010646">
    <property type="term" value="P:regulation of cell communication"/>
    <property type="evidence" value="ECO:0007669"/>
    <property type="project" value="UniProtKB-ARBA"/>
</dbReference>
<accession>A0A834MR39</accession>
<dbReference type="PANTHER" id="PTHR11255">
    <property type="entry name" value="DIACYLGLYCEROL KINASE"/>
    <property type="match status" value="1"/>
</dbReference>
<dbReference type="PROSITE" id="PS50146">
    <property type="entry name" value="DAGK"/>
    <property type="match status" value="1"/>
</dbReference>
<comment type="similarity">
    <text evidence="2 13">Belongs to the eukaryotic diacylglycerol kinase family.</text>
</comment>
<dbReference type="InterPro" id="IPR000756">
    <property type="entry name" value="Diacylglycerol_kin_accessory"/>
</dbReference>
<feature type="region of interest" description="Disordered" evidence="14">
    <location>
        <begin position="631"/>
        <end position="729"/>
    </location>
</feature>
<feature type="repeat" description="ANK" evidence="12">
    <location>
        <begin position="857"/>
        <end position="878"/>
    </location>
</feature>
<dbReference type="InterPro" id="IPR016064">
    <property type="entry name" value="NAD/diacylglycerol_kinase_sf"/>
</dbReference>
<keyword evidence="8 13" id="KW-0418">Kinase</keyword>
<evidence type="ECO:0000256" key="8">
    <source>
        <dbReference type="ARBA" id="ARBA00022777"/>
    </source>
</evidence>
<evidence type="ECO:0000256" key="10">
    <source>
        <dbReference type="ARBA" id="ARBA00022840"/>
    </source>
</evidence>
<dbReference type="FunFam" id="2.60.200.40:FF:000012">
    <property type="entry name" value="Diacylglycerol kinase"/>
    <property type="match status" value="1"/>
</dbReference>
<evidence type="ECO:0000256" key="14">
    <source>
        <dbReference type="SAM" id="MobiDB-lite"/>
    </source>
</evidence>
<dbReference type="GO" id="GO:0043052">
    <property type="term" value="P:thermotaxis"/>
    <property type="evidence" value="ECO:0007669"/>
    <property type="project" value="UniProtKB-ARBA"/>
</dbReference>
<dbReference type="Pfam" id="PF00609">
    <property type="entry name" value="DAGK_acc"/>
    <property type="match status" value="1"/>
</dbReference>
<evidence type="ECO:0000259" key="15">
    <source>
        <dbReference type="PROSITE" id="PS50146"/>
    </source>
</evidence>
<feature type="repeat" description="ANK" evidence="12">
    <location>
        <begin position="893"/>
        <end position="925"/>
    </location>
</feature>
<dbReference type="SUPFAM" id="SSF111331">
    <property type="entry name" value="NAD kinase/diacylglycerol kinase-like"/>
    <property type="match status" value="1"/>
</dbReference>
<dbReference type="Pfam" id="PF00130">
    <property type="entry name" value="C1_1"/>
    <property type="match status" value="1"/>
</dbReference>
<dbReference type="AlphaFoldDB" id="A0A834MR39"/>
<keyword evidence="6 13" id="KW-0547">Nucleotide-binding</keyword>
<dbReference type="PROSITE" id="PS50088">
    <property type="entry name" value="ANK_REPEAT"/>
    <property type="match status" value="2"/>
</dbReference>
<gene>
    <name evidence="16" type="ORF">HZH68_016796</name>
</gene>
<dbReference type="EC" id="2.7.1.107" evidence="13"/>
<feature type="compositionally biased region" description="Polar residues" evidence="14">
    <location>
        <begin position="773"/>
        <end position="790"/>
    </location>
</feature>
<organism evidence="16 17">
    <name type="scientific">Vespula germanica</name>
    <name type="common">German yellow jacket</name>
    <name type="synonym">Paravespula germanica</name>
    <dbReference type="NCBI Taxonomy" id="30212"/>
    <lineage>
        <taxon>Eukaryota</taxon>
        <taxon>Metazoa</taxon>
        <taxon>Ecdysozoa</taxon>
        <taxon>Arthropoda</taxon>
        <taxon>Hexapoda</taxon>
        <taxon>Insecta</taxon>
        <taxon>Pterygota</taxon>
        <taxon>Neoptera</taxon>
        <taxon>Endopterygota</taxon>
        <taxon>Hymenoptera</taxon>
        <taxon>Apocrita</taxon>
        <taxon>Aculeata</taxon>
        <taxon>Vespoidea</taxon>
        <taxon>Vespidae</taxon>
        <taxon>Vespinae</taxon>
        <taxon>Vespula</taxon>
    </lineage>
</organism>
<feature type="compositionally biased region" description="Basic and acidic residues" evidence="14">
    <location>
        <begin position="645"/>
        <end position="655"/>
    </location>
</feature>
<feature type="compositionally biased region" description="Basic and acidic residues" evidence="14">
    <location>
        <begin position="152"/>
        <end position="165"/>
    </location>
</feature>
<evidence type="ECO:0000256" key="12">
    <source>
        <dbReference type="PROSITE-ProRule" id="PRU00023"/>
    </source>
</evidence>
<dbReference type="GO" id="GO:0005524">
    <property type="term" value="F:ATP binding"/>
    <property type="evidence" value="ECO:0007669"/>
    <property type="project" value="UniProtKB-KW"/>
</dbReference>
<evidence type="ECO:0000256" key="3">
    <source>
        <dbReference type="ARBA" id="ARBA00022679"/>
    </source>
</evidence>
<evidence type="ECO:0000256" key="9">
    <source>
        <dbReference type="ARBA" id="ARBA00022833"/>
    </source>
</evidence>
<dbReference type="GO" id="GO:0004143">
    <property type="term" value="F:ATP-dependent diacylglycerol kinase activity"/>
    <property type="evidence" value="ECO:0007669"/>
    <property type="project" value="UniProtKB-EC"/>
</dbReference>
<keyword evidence="10 13" id="KW-0067">ATP-binding</keyword>
<evidence type="ECO:0000256" key="6">
    <source>
        <dbReference type="ARBA" id="ARBA00022741"/>
    </source>
</evidence>
<keyword evidence="11 12" id="KW-0040">ANK repeat</keyword>
<dbReference type="SMART" id="SM00248">
    <property type="entry name" value="ANK"/>
    <property type="match status" value="3"/>
</dbReference>
<dbReference type="GO" id="GO:0007200">
    <property type="term" value="P:phospholipase C-activating G protein-coupled receptor signaling pathway"/>
    <property type="evidence" value="ECO:0007669"/>
    <property type="project" value="InterPro"/>
</dbReference>
<evidence type="ECO:0000256" key="1">
    <source>
        <dbReference type="ARBA" id="ARBA00001383"/>
    </source>
</evidence>
<dbReference type="Gene3D" id="1.25.40.20">
    <property type="entry name" value="Ankyrin repeat-containing domain"/>
    <property type="match status" value="1"/>
</dbReference>
<dbReference type="InterPro" id="IPR056383">
    <property type="entry name" value="DGKI-like_dom"/>
</dbReference>
<dbReference type="InterPro" id="IPR037607">
    <property type="entry name" value="DGK"/>
</dbReference>
<evidence type="ECO:0000256" key="13">
    <source>
        <dbReference type="RuleBase" id="RU361128"/>
    </source>
</evidence>
<dbReference type="InterPro" id="IPR036770">
    <property type="entry name" value="Ankyrin_rpt-contain_sf"/>
</dbReference>
<feature type="compositionally biased region" description="Basic and acidic residues" evidence="14">
    <location>
        <begin position="758"/>
        <end position="772"/>
    </location>
</feature>
<feature type="region of interest" description="Disordered" evidence="14">
    <location>
        <begin position="125"/>
        <end position="166"/>
    </location>
</feature>
<dbReference type="GO" id="GO:0008270">
    <property type="term" value="F:zinc ion binding"/>
    <property type="evidence" value="ECO:0007669"/>
    <property type="project" value="UniProtKB-KW"/>
</dbReference>
<feature type="compositionally biased region" description="Basic residues" evidence="14">
    <location>
        <begin position="125"/>
        <end position="137"/>
    </location>
</feature>
<dbReference type="InterPro" id="IPR017438">
    <property type="entry name" value="ATP-NAD_kinase_N"/>
</dbReference>
<evidence type="ECO:0000256" key="11">
    <source>
        <dbReference type="ARBA" id="ARBA00023043"/>
    </source>
</evidence>
<dbReference type="SMART" id="SM00045">
    <property type="entry name" value="DAGKa"/>
    <property type="match status" value="1"/>
</dbReference>
<dbReference type="Gene3D" id="2.60.200.40">
    <property type="match status" value="1"/>
</dbReference>
<dbReference type="InterPro" id="IPR002219">
    <property type="entry name" value="PKC_DAG/PE"/>
</dbReference>
<evidence type="ECO:0000256" key="7">
    <source>
        <dbReference type="ARBA" id="ARBA00022771"/>
    </source>
</evidence>
<dbReference type="InterPro" id="IPR001206">
    <property type="entry name" value="Diacylglycerol_kinase_cat_dom"/>
</dbReference>
<dbReference type="FunFam" id="3.40.50.10330:FF:000020">
    <property type="entry name" value="Diacylglycerol kinase"/>
    <property type="match status" value="1"/>
</dbReference>
<feature type="domain" description="DAGKc" evidence="15">
    <location>
        <begin position="176"/>
        <end position="311"/>
    </location>
</feature>
<dbReference type="FunFam" id="1.25.40.20:FF:000204">
    <property type="entry name" value="Diacylglycerol kinase"/>
    <property type="match status" value="1"/>
</dbReference>
<evidence type="ECO:0000256" key="5">
    <source>
        <dbReference type="ARBA" id="ARBA00022737"/>
    </source>
</evidence>
<dbReference type="Gene3D" id="3.40.50.10330">
    <property type="entry name" value="Probable inorganic polyphosphate/atp-NAD kinase, domain 1"/>
    <property type="match status" value="1"/>
</dbReference>
<keyword evidence="5" id="KW-0677">Repeat</keyword>
<protein>
    <recommendedName>
        <fullName evidence="13">Diacylglycerol kinase</fullName>
        <shortName evidence="13">DAG kinase</shortName>
        <ecNumber evidence="13">2.7.1.107</ecNumber>
    </recommendedName>
</protein>
<dbReference type="GO" id="GO:0005886">
    <property type="term" value="C:plasma membrane"/>
    <property type="evidence" value="ECO:0007669"/>
    <property type="project" value="TreeGrafter"/>
</dbReference>
<feature type="compositionally biased region" description="Polar residues" evidence="14">
    <location>
        <begin position="703"/>
        <end position="717"/>
    </location>
</feature>
<dbReference type="Pfam" id="PF12796">
    <property type="entry name" value="Ank_2"/>
    <property type="match status" value="1"/>
</dbReference>
<keyword evidence="9" id="KW-0862">Zinc</keyword>
<keyword evidence="17" id="KW-1185">Reference proteome</keyword>
<comment type="caution">
    <text evidence="16">The sequence shown here is derived from an EMBL/GenBank/DDBJ whole genome shotgun (WGS) entry which is preliminary data.</text>
</comment>
<evidence type="ECO:0000256" key="2">
    <source>
        <dbReference type="ARBA" id="ARBA00009280"/>
    </source>
</evidence>
<evidence type="ECO:0000313" key="17">
    <source>
        <dbReference type="Proteomes" id="UP000617340"/>
    </source>
</evidence>
<comment type="catalytic activity">
    <reaction evidence="1 13">
        <text>a 1,2-diacyl-sn-glycerol + ATP = a 1,2-diacyl-sn-glycero-3-phosphate + ADP + H(+)</text>
        <dbReference type="Rhea" id="RHEA:10272"/>
        <dbReference type="ChEBI" id="CHEBI:15378"/>
        <dbReference type="ChEBI" id="CHEBI:17815"/>
        <dbReference type="ChEBI" id="CHEBI:30616"/>
        <dbReference type="ChEBI" id="CHEBI:58608"/>
        <dbReference type="ChEBI" id="CHEBI:456216"/>
        <dbReference type="EC" id="2.7.1.107"/>
    </reaction>
</comment>
<evidence type="ECO:0000256" key="4">
    <source>
        <dbReference type="ARBA" id="ARBA00022723"/>
    </source>
</evidence>
<keyword evidence="3 13" id="KW-0808">Transferase</keyword>
<name>A0A834MR39_VESGE</name>
<dbReference type="EMBL" id="JACSDZ010000024">
    <property type="protein sequence ID" value="KAF7379848.1"/>
    <property type="molecule type" value="Genomic_DNA"/>
</dbReference>
<dbReference type="SUPFAM" id="SSF48403">
    <property type="entry name" value="Ankyrin repeat"/>
    <property type="match status" value="1"/>
</dbReference>
<reference evidence="16" key="1">
    <citation type="journal article" date="2020" name="G3 (Bethesda)">
        <title>High-Quality Assemblies for Three Invasive Social Wasps from the &lt;i&gt;Vespula&lt;/i&gt; Genus.</title>
        <authorList>
            <person name="Harrop T.W.R."/>
            <person name="Guhlin J."/>
            <person name="McLaughlin G.M."/>
            <person name="Permina E."/>
            <person name="Stockwell P."/>
            <person name="Gilligan J."/>
            <person name="Le Lec M.F."/>
            <person name="Gruber M.A.M."/>
            <person name="Quinn O."/>
            <person name="Lovegrove M."/>
            <person name="Duncan E.J."/>
            <person name="Remnant E.J."/>
            <person name="Van Eeckhoven J."/>
            <person name="Graham B."/>
            <person name="Knapp R.A."/>
            <person name="Langford K.W."/>
            <person name="Kronenberg Z."/>
            <person name="Press M.O."/>
            <person name="Eacker S.M."/>
            <person name="Wilson-Rankin E.E."/>
            <person name="Purcell J."/>
            <person name="Lester P.J."/>
            <person name="Dearden P.K."/>
        </authorList>
    </citation>
    <scope>NUCLEOTIDE SEQUENCE</scope>
    <source>
        <strain evidence="16">Linc-1</strain>
    </source>
</reference>
<dbReference type="Proteomes" id="UP000617340">
    <property type="component" value="Unassembled WGS sequence"/>
</dbReference>
<proteinExistence type="inferred from homology"/>
<dbReference type="GO" id="GO:0023051">
    <property type="term" value="P:regulation of signaling"/>
    <property type="evidence" value="ECO:0007669"/>
    <property type="project" value="UniProtKB-ARBA"/>
</dbReference>
<dbReference type="SMART" id="SM00046">
    <property type="entry name" value="DAGKc"/>
    <property type="match status" value="1"/>
</dbReference>
<evidence type="ECO:0000313" key="16">
    <source>
        <dbReference type="EMBL" id="KAF7379848.1"/>
    </source>
</evidence>
<dbReference type="PANTHER" id="PTHR11255:SF80">
    <property type="entry name" value="EYE-SPECIFIC DIACYLGLYCEROL KINASE"/>
    <property type="match status" value="1"/>
</dbReference>